<dbReference type="Pfam" id="PF00059">
    <property type="entry name" value="Lectin_C"/>
    <property type="match status" value="1"/>
</dbReference>
<evidence type="ECO:0000256" key="5">
    <source>
        <dbReference type="SAM" id="SignalP"/>
    </source>
</evidence>
<evidence type="ECO:0000256" key="2">
    <source>
        <dbReference type="ARBA" id="ARBA00022525"/>
    </source>
</evidence>
<protein>
    <submittedName>
        <fullName evidence="7">C-type lectin-like protein alpha subunit</fullName>
    </submittedName>
</protein>
<reference evidence="7" key="1">
    <citation type="submission" date="2014-09" db="EMBL/GenBank/DDBJ databases">
        <title>Identification, cloning and molecular evolution of five putative toxins from the venom gland of the rear-fanged snake Philodryas chamissonis (Serpentes: Dipsadidae).</title>
        <authorList>
            <person name="Urra F."/>
            <person name="Pulgar R."/>
            <person name="Hodar C."/>
            <person name="Gutierrez R."/>
            <person name="Labra A."/>
            <person name="Cambiazo V."/>
        </authorList>
    </citation>
    <scope>NUCLEOTIDE SEQUENCE</scope>
</reference>
<evidence type="ECO:0000313" key="7">
    <source>
        <dbReference type="EMBL" id="AJB84506.1"/>
    </source>
</evidence>
<evidence type="ECO:0000256" key="1">
    <source>
        <dbReference type="ARBA" id="ARBA00004613"/>
    </source>
</evidence>
<feature type="chain" id="PRO_5002094882" evidence="5">
    <location>
        <begin position="24"/>
        <end position="160"/>
    </location>
</feature>
<dbReference type="PRINTS" id="PR01504">
    <property type="entry name" value="PNCREATITSAP"/>
</dbReference>
<keyword evidence="5" id="KW-0732">Signal</keyword>
<comment type="subcellular location">
    <subcellularLocation>
        <location evidence="1">Secreted</location>
    </subcellularLocation>
</comment>
<name>A0A0B4SWE7_9SAUR</name>
<dbReference type="InterPro" id="IPR001304">
    <property type="entry name" value="C-type_lectin-like"/>
</dbReference>
<keyword evidence="7" id="KW-0430">Lectin</keyword>
<dbReference type="AlphaFoldDB" id="A0A0B4SWE7"/>
<dbReference type="GO" id="GO:0030246">
    <property type="term" value="F:carbohydrate binding"/>
    <property type="evidence" value="ECO:0007669"/>
    <property type="project" value="UniProtKB-KW"/>
</dbReference>
<evidence type="ECO:0000259" key="6">
    <source>
        <dbReference type="PROSITE" id="PS50041"/>
    </source>
</evidence>
<dbReference type="PROSITE" id="PS50041">
    <property type="entry name" value="C_TYPE_LECTIN_2"/>
    <property type="match status" value="1"/>
</dbReference>
<keyword evidence="2" id="KW-0964">Secreted</keyword>
<evidence type="ECO:0000256" key="4">
    <source>
        <dbReference type="ARBA" id="ARBA00064841"/>
    </source>
</evidence>
<feature type="domain" description="C-type lectin" evidence="6">
    <location>
        <begin position="32"/>
        <end position="151"/>
    </location>
</feature>
<dbReference type="InterPro" id="IPR016186">
    <property type="entry name" value="C-type_lectin-like/link_sf"/>
</dbReference>
<sequence length="160" mass="18335">MGRFILVNLGLLVVAFSLRGSGACCPCGWSSYDKYCYKVFDKRKNWDEAESFCMEQGKGGHLASLGSIEEGKFVGKLAFKKLKEHPTYVWIGLRAQGQGQQCSSRWSDGSRIAYENWHPLQSRKCIALSKWTEYLKWYNHICDFTLPFICKFLAEPDDPE</sequence>
<dbReference type="GO" id="GO:0005576">
    <property type="term" value="C:extracellular region"/>
    <property type="evidence" value="ECO:0007669"/>
    <property type="project" value="UniProtKB-SubCell"/>
</dbReference>
<comment type="subunit">
    <text evidence="4">Heterodimer of subunits A and B; disulfide-linked.</text>
</comment>
<evidence type="ECO:0000256" key="3">
    <source>
        <dbReference type="ARBA" id="ARBA00023157"/>
    </source>
</evidence>
<dbReference type="FunFam" id="3.10.100.10:FF:000087">
    <property type="entry name" value="Snaclec rhodocetin subunit delta"/>
    <property type="match status" value="1"/>
</dbReference>
<dbReference type="InterPro" id="IPR016187">
    <property type="entry name" value="CTDL_fold"/>
</dbReference>
<proteinExistence type="evidence at transcript level"/>
<dbReference type="Gene3D" id="3.10.100.10">
    <property type="entry name" value="Mannose-Binding Protein A, subunit A"/>
    <property type="match status" value="1"/>
</dbReference>
<dbReference type="PANTHER" id="PTHR22803">
    <property type="entry name" value="MANNOSE, PHOSPHOLIPASE, LECTIN RECEPTOR RELATED"/>
    <property type="match status" value="1"/>
</dbReference>
<organism evidence="7">
    <name type="scientific">Philodryas chamissonis</name>
    <dbReference type="NCBI Taxonomy" id="1050405"/>
    <lineage>
        <taxon>Eukaryota</taxon>
        <taxon>Metazoa</taxon>
        <taxon>Chordata</taxon>
        <taxon>Craniata</taxon>
        <taxon>Vertebrata</taxon>
        <taxon>Euteleostomi</taxon>
        <taxon>Lepidosauria</taxon>
        <taxon>Squamata</taxon>
        <taxon>Bifurcata</taxon>
        <taxon>Unidentata</taxon>
        <taxon>Episquamata</taxon>
        <taxon>Toxicofera</taxon>
        <taxon>Serpentes</taxon>
        <taxon>Colubroidea</taxon>
        <taxon>Dipsadidae</taxon>
        <taxon>Philodryas</taxon>
    </lineage>
</organism>
<dbReference type="InterPro" id="IPR050111">
    <property type="entry name" value="C-type_lectin/snaclec_domain"/>
</dbReference>
<feature type="signal peptide" evidence="5">
    <location>
        <begin position="1"/>
        <end position="23"/>
    </location>
</feature>
<dbReference type="EMBL" id="KM527183">
    <property type="protein sequence ID" value="AJB84506.1"/>
    <property type="molecule type" value="mRNA"/>
</dbReference>
<dbReference type="SUPFAM" id="SSF56436">
    <property type="entry name" value="C-type lectin-like"/>
    <property type="match status" value="1"/>
</dbReference>
<keyword evidence="3" id="KW-1015">Disulfide bond</keyword>
<accession>A0A0B4SWE7</accession>
<dbReference type="SMART" id="SM00034">
    <property type="entry name" value="CLECT"/>
    <property type="match status" value="1"/>
</dbReference>